<keyword evidence="9" id="KW-1185">Reference proteome</keyword>
<keyword evidence="5 7" id="KW-0456">Lyase</keyword>
<evidence type="ECO:0000313" key="9">
    <source>
        <dbReference type="Proteomes" id="UP000033187"/>
    </source>
</evidence>
<comment type="similarity">
    <text evidence="2 7">Belongs to the group II decarboxylase family.</text>
</comment>
<dbReference type="EMBL" id="LN829119">
    <property type="protein sequence ID" value="CPR20253.1"/>
    <property type="molecule type" value="Genomic_DNA"/>
</dbReference>
<dbReference type="RefSeq" id="WP_046480658.1">
    <property type="nucleotide sequence ID" value="NZ_LN829119.1"/>
</dbReference>
<dbReference type="GO" id="GO:0005737">
    <property type="term" value="C:cytoplasm"/>
    <property type="evidence" value="ECO:0007669"/>
    <property type="project" value="TreeGrafter"/>
</dbReference>
<dbReference type="OrthoDB" id="9803665at2"/>
<evidence type="ECO:0000256" key="6">
    <source>
        <dbReference type="PIRSR" id="PIRSR602129-50"/>
    </source>
</evidence>
<protein>
    <submittedName>
        <fullName evidence="8">Diaminobutyrate decarboxylase</fullName>
        <ecNumber evidence="8">4.1.1.86</ecNumber>
    </submittedName>
</protein>
<dbReference type="GO" id="GO:0006520">
    <property type="term" value="P:amino acid metabolic process"/>
    <property type="evidence" value="ECO:0007669"/>
    <property type="project" value="InterPro"/>
</dbReference>
<feature type="modified residue" description="N6-(pyridoxal phosphate)lysine" evidence="6">
    <location>
        <position position="299"/>
    </location>
</feature>
<evidence type="ECO:0000313" key="8">
    <source>
        <dbReference type="EMBL" id="CPR20253.1"/>
    </source>
</evidence>
<dbReference type="GO" id="GO:0033983">
    <property type="term" value="F:diaminobutyrate decarboxylase activity"/>
    <property type="evidence" value="ECO:0007669"/>
    <property type="project" value="UniProtKB-EC"/>
</dbReference>
<evidence type="ECO:0000256" key="4">
    <source>
        <dbReference type="ARBA" id="ARBA00022898"/>
    </source>
</evidence>
<evidence type="ECO:0000256" key="2">
    <source>
        <dbReference type="ARBA" id="ARBA00009533"/>
    </source>
</evidence>
<sequence>MGFREDVSITVDALDAFARDARKREGPVLRQERLVPLQNALDVAHLIEHGGLEGQTLQRFLDTYLAASTRLHHPGYMAHQVAVPLSQSAIAALVDGFTNNAMAIYEMGPAAAAVEHAVINWMLEKIGWRPCVSEASDETADGGGVLTHGGSLANLTALLAARARVAPNAWQEGNPSHLVIVASPSSHYSVSRAAGIMGLGPVRYAPTDSAGRLDPTRLSGFLAGLQQEGTLPLALVANACGTALGLYDPLREIAHICRQHHIWLHVDGAHGASALLSQRLRHLLDGIELADSVVWDAHKMLRSSTLCAAVLTRDPLALDRAFREEASYLFHEKDQPGIDLIHRTVECTKAALGLKVFFALASQGEKSIAATIERQTAFAQETAAYLRTEPEIEVAVEPQSNIVCFRFDGPDSLQLKLRRRLTESGNFYISTAEALGRRWLRIVFMNPSTNLNDVVALINELREYLKSGV</sequence>
<dbReference type="SUPFAM" id="SSF53383">
    <property type="entry name" value="PLP-dependent transferases"/>
    <property type="match status" value="1"/>
</dbReference>
<dbReference type="InterPro" id="IPR015424">
    <property type="entry name" value="PyrdxlP-dep_Trfase"/>
</dbReference>
<keyword evidence="3" id="KW-0210">Decarboxylase</keyword>
<dbReference type="InterPro" id="IPR015421">
    <property type="entry name" value="PyrdxlP-dep_Trfase_major"/>
</dbReference>
<dbReference type="KEGG" id="fiy:BN1229_v1_2527"/>
<evidence type="ECO:0000256" key="5">
    <source>
        <dbReference type="ARBA" id="ARBA00023239"/>
    </source>
</evidence>
<evidence type="ECO:0000256" key="3">
    <source>
        <dbReference type="ARBA" id="ARBA00022793"/>
    </source>
</evidence>
<dbReference type="PANTHER" id="PTHR45677">
    <property type="entry name" value="GLUTAMATE DECARBOXYLASE-RELATED"/>
    <property type="match status" value="1"/>
</dbReference>
<dbReference type="GO" id="GO:0019752">
    <property type="term" value="P:carboxylic acid metabolic process"/>
    <property type="evidence" value="ECO:0007669"/>
    <property type="project" value="InterPro"/>
</dbReference>
<evidence type="ECO:0000256" key="1">
    <source>
        <dbReference type="ARBA" id="ARBA00001933"/>
    </source>
</evidence>
<dbReference type="InterPro" id="IPR002129">
    <property type="entry name" value="PyrdxlP-dep_de-COase"/>
</dbReference>
<reference evidence="9" key="1">
    <citation type="submission" date="2015-02" db="EMBL/GenBank/DDBJ databases">
        <authorList>
            <person name="Chooi Y.-H."/>
        </authorList>
    </citation>
    <scope>NUCLEOTIDE SEQUENCE [LARGE SCALE GENOMIC DNA]</scope>
    <source>
        <strain evidence="9">strain Y</strain>
    </source>
</reference>
<comment type="cofactor">
    <cofactor evidence="1 6 7">
        <name>pyridoxal 5'-phosphate</name>
        <dbReference type="ChEBI" id="CHEBI:597326"/>
    </cofactor>
</comment>
<dbReference type="GO" id="GO:0030170">
    <property type="term" value="F:pyridoxal phosphate binding"/>
    <property type="evidence" value="ECO:0007669"/>
    <property type="project" value="InterPro"/>
</dbReference>
<dbReference type="Pfam" id="PF00282">
    <property type="entry name" value="Pyridoxal_deC"/>
    <property type="match status" value="1"/>
</dbReference>
<dbReference type="Gene3D" id="3.90.1150.170">
    <property type="match status" value="1"/>
</dbReference>
<dbReference type="AlphaFoldDB" id="A0A0D6JGG7"/>
<dbReference type="EC" id="4.1.1.86" evidence="8"/>
<dbReference type="PRINTS" id="PR00800">
    <property type="entry name" value="YHDCRBOXLASE"/>
</dbReference>
<proteinExistence type="inferred from homology"/>
<dbReference type="PANTHER" id="PTHR45677:SF8">
    <property type="entry name" value="CYSTEINE SULFINIC ACID DECARBOXYLASE"/>
    <property type="match status" value="1"/>
</dbReference>
<accession>A0A0D6JGG7</accession>
<organism evidence="8 9">
    <name type="scientific">Candidatus Filomicrobium marinum</name>
    <dbReference type="NCBI Taxonomy" id="1608628"/>
    <lineage>
        <taxon>Bacteria</taxon>
        <taxon>Pseudomonadati</taxon>
        <taxon>Pseudomonadota</taxon>
        <taxon>Alphaproteobacteria</taxon>
        <taxon>Hyphomicrobiales</taxon>
        <taxon>Hyphomicrobiaceae</taxon>
        <taxon>Filomicrobium</taxon>
    </lineage>
</organism>
<dbReference type="Proteomes" id="UP000033187">
    <property type="component" value="Chromosome 1"/>
</dbReference>
<dbReference type="KEGG" id="fil:BN1229_v1_3396"/>
<gene>
    <name evidence="8" type="ORF">YBN1229_v1_2527</name>
</gene>
<dbReference type="InterPro" id="IPR010977">
    <property type="entry name" value="Aromatic_deC"/>
</dbReference>
<keyword evidence="4 6" id="KW-0663">Pyridoxal phosphate</keyword>
<name>A0A0D6JGG7_9HYPH</name>
<dbReference type="Gene3D" id="3.40.640.10">
    <property type="entry name" value="Type I PLP-dependent aspartate aminotransferase-like (Major domain)"/>
    <property type="match status" value="1"/>
</dbReference>
<evidence type="ECO:0000256" key="7">
    <source>
        <dbReference type="RuleBase" id="RU000382"/>
    </source>
</evidence>